<reference evidence="10 11" key="1">
    <citation type="submission" date="2020-07" db="EMBL/GenBank/DDBJ databases">
        <title>Sequencing the genomes of 1000 actinobacteria strains.</title>
        <authorList>
            <person name="Klenk H.-P."/>
        </authorList>
    </citation>
    <scope>NUCLEOTIDE SEQUENCE [LARGE SCALE GENOMIC DNA]</scope>
    <source>
        <strain evidence="10 11">DSM 19087</strain>
    </source>
</reference>
<evidence type="ECO:0000313" key="10">
    <source>
        <dbReference type="EMBL" id="NYI39498.1"/>
    </source>
</evidence>
<comment type="similarity">
    <text evidence="2">Belongs to the ABC transporter superfamily.</text>
</comment>
<evidence type="ECO:0000313" key="9">
    <source>
        <dbReference type="EMBL" id="MBD1269845.1"/>
    </source>
</evidence>
<comment type="subcellular location">
    <subcellularLocation>
        <location evidence="1">Cell membrane</location>
        <topology evidence="1">Peripheral membrane protein</topology>
    </subcellularLocation>
</comment>
<dbReference type="InterPro" id="IPR027417">
    <property type="entry name" value="P-loop_NTPase"/>
</dbReference>
<reference evidence="9" key="2">
    <citation type="submission" date="2020-09" db="EMBL/GenBank/DDBJ databases">
        <title>Novel species in genus Aeromicrobium.</title>
        <authorList>
            <person name="Zhang G."/>
        </authorList>
    </citation>
    <scope>NUCLEOTIDE SEQUENCE</scope>
    <source>
        <strain evidence="9">SSW1-57</strain>
    </source>
</reference>
<feature type="domain" description="ABC transporter" evidence="8">
    <location>
        <begin position="9"/>
        <end position="258"/>
    </location>
</feature>
<evidence type="ECO:0000256" key="2">
    <source>
        <dbReference type="ARBA" id="ARBA00005417"/>
    </source>
</evidence>
<evidence type="ECO:0000256" key="5">
    <source>
        <dbReference type="ARBA" id="ARBA00022741"/>
    </source>
</evidence>
<evidence type="ECO:0000256" key="7">
    <source>
        <dbReference type="ARBA" id="ARBA00023136"/>
    </source>
</evidence>
<keyword evidence="7" id="KW-0472">Membrane</keyword>
<keyword evidence="4" id="KW-1003">Cell membrane</keyword>
<dbReference type="GO" id="GO:0005886">
    <property type="term" value="C:plasma membrane"/>
    <property type="evidence" value="ECO:0007669"/>
    <property type="project" value="UniProtKB-SubCell"/>
</dbReference>
<dbReference type="Pfam" id="PF00005">
    <property type="entry name" value="ABC_tran"/>
    <property type="match status" value="1"/>
</dbReference>
<dbReference type="Proteomes" id="UP000587211">
    <property type="component" value="Unassembled WGS sequence"/>
</dbReference>
<evidence type="ECO:0000256" key="1">
    <source>
        <dbReference type="ARBA" id="ARBA00004202"/>
    </source>
</evidence>
<sequence>MTTSGERLVRVDDLHVEFSTGGRQVEAISGVSLDIRAGETVAVVGESGSGKSVTALAMLGLLGNGRISGGTVRWDGEDITHASKKRLRQLRGNEVSIVFQDPMTALDPLFSVGNQLSEALRMHQRMSKKQARRRAVELLSEVGIPDPESKVDAYPHQLSGGQRQRVMIAGALACSPRLLIADEPTTALDVTVEAQVLRLIRDLQQQTGVALMLITHDMGVVAEMADRVAVFYAGEVVETGTVEEILTDPKHPYTQALLRAIPRPDTPRDEPMPAIPGVVPSLEAMPTGCRFSTRCPLSEAGRCDEPQQLLEIDGRNARCWRVAEADEPALAAGVAR</sequence>
<dbReference type="InterPro" id="IPR050388">
    <property type="entry name" value="ABC_Ni/Peptide_Import"/>
</dbReference>
<dbReference type="RefSeq" id="WP_179427204.1">
    <property type="nucleotide sequence ID" value="NZ_BAAAMP010000002.1"/>
</dbReference>
<evidence type="ECO:0000256" key="6">
    <source>
        <dbReference type="ARBA" id="ARBA00022840"/>
    </source>
</evidence>
<dbReference type="EMBL" id="JACBZN010000001">
    <property type="protein sequence ID" value="NYI39498.1"/>
    <property type="molecule type" value="Genomic_DNA"/>
</dbReference>
<evidence type="ECO:0000256" key="4">
    <source>
        <dbReference type="ARBA" id="ARBA00022475"/>
    </source>
</evidence>
<comment type="caution">
    <text evidence="9">The sequence shown here is derived from an EMBL/GenBank/DDBJ whole genome shotgun (WGS) entry which is preliminary data.</text>
</comment>
<accession>A0A8I0FVZ1</accession>
<organism evidence="9 12">
    <name type="scientific">Aeromicrobium tamlense</name>
    <dbReference type="NCBI Taxonomy" id="375541"/>
    <lineage>
        <taxon>Bacteria</taxon>
        <taxon>Bacillati</taxon>
        <taxon>Actinomycetota</taxon>
        <taxon>Actinomycetes</taxon>
        <taxon>Propionibacteriales</taxon>
        <taxon>Nocardioidaceae</taxon>
        <taxon>Aeromicrobium</taxon>
    </lineage>
</organism>
<dbReference type="SMART" id="SM00382">
    <property type="entry name" value="AAA"/>
    <property type="match status" value="1"/>
</dbReference>
<dbReference type="AlphaFoldDB" id="A0A8I0FVZ1"/>
<proteinExistence type="inferred from homology"/>
<keyword evidence="11" id="KW-1185">Reference proteome</keyword>
<dbReference type="InterPro" id="IPR017871">
    <property type="entry name" value="ABC_transporter-like_CS"/>
</dbReference>
<dbReference type="Pfam" id="PF08352">
    <property type="entry name" value="oligo_HPY"/>
    <property type="match status" value="1"/>
</dbReference>
<dbReference type="FunFam" id="3.40.50.300:FF:000016">
    <property type="entry name" value="Oligopeptide ABC transporter ATP-binding component"/>
    <property type="match status" value="1"/>
</dbReference>
<dbReference type="InterPro" id="IPR003593">
    <property type="entry name" value="AAA+_ATPase"/>
</dbReference>
<dbReference type="CDD" id="cd03257">
    <property type="entry name" value="ABC_NikE_OppD_transporters"/>
    <property type="match status" value="1"/>
</dbReference>
<gene>
    <name evidence="10" type="ORF">BJ975_002873</name>
    <name evidence="9" type="ORF">IDH50_06370</name>
</gene>
<dbReference type="Proteomes" id="UP000659061">
    <property type="component" value="Unassembled WGS sequence"/>
</dbReference>
<dbReference type="EMBL" id="JACWMT010000001">
    <property type="protein sequence ID" value="MBD1269845.1"/>
    <property type="molecule type" value="Genomic_DNA"/>
</dbReference>
<dbReference type="GO" id="GO:0005524">
    <property type="term" value="F:ATP binding"/>
    <property type="evidence" value="ECO:0007669"/>
    <property type="project" value="UniProtKB-KW"/>
</dbReference>
<dbReference type="InterPro" id="IPR013563">
    <property type="entry name" value="Oligopep_ABC_C"/>
</dbReference>
<evidence type="ECO:0000259" key="8">
    <source>
        <dbReference type="PROSITE" id="PS50893"/>
    </source>
</evidence>
<dbReference type="GO" id="GO:0016887">
    <property type="term" value="F:ATP hydrolysis activity"/>
    <property type="evidence" value="ECO:0007669"/>
    <property type="project" value="InterPro"/>
</dbReference>
<evidence type="ECO:0000256" key="3">
    <source>
        <dbReference type="ARBA" id="ARBA00022448"/>
    </source>
</evidence>
<name>A0A8I0FVZ1_9ACTN</name>
<dbReference type="NCBIfam" id="TIGR01727">
    <property type="entry name" value="oligo_HPY"/>
    <property type="match status" value="1"/>
</dbReference>
<evidence type="ECO:0000313" key="12">
    <source>
        <dbReference type="Proteomes" id="UP000659061"/>
    </source>
</evidence>
<keyword evidence="5" id="KW-0547">Nucleotide-binding</keyword>
<dbReference type="Gene3D" id="3.40.50.300">
    <property type="entry name" value="P-loop containing nucleotide triphosphate hydrolases"/>
    <property type="match status" value="1"/>
</dbReference>
<evidence type="ECO:0000313" key="11">
    <source>
        <dbReference type="Proteomes" id="UP000587211"/>
    </source>
</evidence>
<dbReference type="GO" id="GO:0015833">
    <property type="term" value="P:peptide transport"/>
    <property type="evidence" value="ECO:0007669"/>
    <property type="project" value="InterPro"/>
</dbReference>
<dbReference type="PROSITE" id="PS50893">
    <property type="entry name" value="ABC_TRANSPORTER_2"/>
    <property type="match status" value="1"/>
</dbReference>
<protein>
    <submittedName>
        <fullName evidence="9 10">ABC transporter ATP-binding protein</fullName>
    </submittedName>
</protein>
<dbReference type="PANTHER" id="PTHR43297">
    <property type="entry name" value="OLIGOPEPTIDE TRANSPORT ATP-BINDING PROTEIN APPD"/>
    <property type="match status" value="1"/>
</dbReference>
<keyword evidence="6 9" id="KW-0067">ATP-binding</keyword>
<keyword evidence="3" id="KW-0813">Transport</keyword>
<dbReference type="PANTHER" id="PTHR43297:SF2">
    <property type="entry name" value="DIPEPTIDE TRANSPORT ATP-BINDING PROTEIN DPPD"/>
    <property type="match status" value="1"/>
</dbReference>
<dbReference type="PROSITE" id="PS00211">
    <property type="entry name" value="ABC_TRANSPORTER_1"/>
    <property type="match status" value="1"/>
</dbReference>
<dbReference type="InterPro" id="IPR003439">
    <property type="entry name" value="ABC_transporter-like_ATP-bd"/>
</dbReference>
<dbReference type="SUPFAM" id="SSF52540">
    <property type="entry name" value="P-loop containing nucleoside triphosphate hydrolases"/>
    <property type="match status" value="1"/>
</dbReference>